<sequence>MQYTVSRELPHHRVFMTLFRSQDQVMVSERGKHLEERFIYFRWSLDECPAEGPKKGKKRQLASCFSICTMLSFPSHETVSSQL</sequence>
<reference evidence="1" key="1">
    <citation type="submission" date="2019-12" db="EMBL/GenBank/DDBJ databases">
        <title>Genome sequencing and annotation of Brassica cretica.</title>
        <authorList>
            <person name="Studholme D.J."/>
            <person name="Sarris P.F."/>
        </authorList>
    </citation>
    <scope>NUCLEOTIDE SEQUENCE</scope>
    <source>
        <strain evidence="1">PFS-001/15</strain>
        <tissue evidence="1">Leaf</tissue>
    </source>
</reference>
<protein>
    <submittedName>
        <fullName evidence="1">Uncharacterized protein</fullName>
    </submittedName>
</protein>
<proteinExistence type="predicted"/>
<organism evidence="1 2">
    <name type="scientific">Brassica cretica</name>
    <name type="common">Mustard</name>
    <dbReference type="NCBI Taxonomy" id="69181"/>
    <lineage>
        <taxon>Eukaryota</taxon>
        <taxon>Viridiplantae</taxon>
        <taxon>Streptophyta</taxon>
        <taxon>Embryophyta</taxon>
        <taxon>Tracheophyta</taxon>
        <taxon>Spermatophyta</taxon>
        <taxon>Magnoliopsida</taxon>
        <taxon>eudicotyledons</taxon>
        <taxon>Gunneridae</taxon>
        <taxon>Pentapetalae</taxon>
        <taxon>rosids</taxon>
        <taxon>malvids</taxon>
        <taxon>Brassicales</taxon>
        <taxon>Brassicaceae</taxon>
        <taxon>Brassiceae</taxon>
        <taxon>Brassica</taxon>
    </lineage>
</organism>
<accession>A0A8S9GG41</accession>
<name>A0A8S9GG41_BRACR</name>
<comment type="caution">
    <text evidence="1">The sequence shown here is derived from an EMBL/GenBank/DDBJ whole genome shotgun (WGS) entry which is preliminary data.</text>
</comment>
<evidence type="ECO:0000313" key="2">
    <source>
        <dbReference type="Proteomes" id="UP000712281"/>
    </source>
</evidence>
<gene>
    <name evidence="1" type="ORF">F2Q68_00030036</name>
</gene>
<dbReference type="AlphaFoldDB" id="A0A8S9GG41"/>
<dbReference type="Proteomes" id="UP000712281">
    <property type="component" value="Unassembled WGS sequence"/>
</dbReference>
<dbReference type="EMBL" id="QGKW02002005">
    <property type="protein sequence ID" value="KAF2543954.1"/>
    <property type="molecule type" value="Genomic_DNA"/>
</dbReference>
<evidence type="ECO:0000313" key="1">
    <source>
        <dbReference type="EMBL" id="KAF2543954.1"/>
    </source>
</evidence>